<evidence type="ECO:0000313" key="1">
    <source>
        <dbReference type="EMBL" id="CAG8820204.1"/>
    </source>
</evidence>
<reference evidence="1" key="1">
    <citation type="submission" date="2021-06" db="EMBL/GenBank/DDBJ databases">
        <authorList>
            <person name="Kallberg Y."/>
            <person name="Tangrot J."/>
            <person name="Rosling A."/>
        </authorList>
    </citation>
    <scope>NUCLEOTIDE SEQUENCE</scope>
    <source>
        <strain evidence="1">MA461A</strain>
    </source>
</reference>
<feature type="non-terminal residue" evidence="1">
    <location>
        <position position="205"/>
    </location>
</feature>
<dbReference type="EMBL" id="CAJVQC010083293">
    <property type="protein sequence ID" value="CAG8820204.1"/>
    <property type="molecule type" value="Genomic_DNA"/>
</dbReference>
<keyword evidence="2" id="KW-1185">Reference proteome</keyword>
<sequence>IKKQYMKGVKKNGILKDINLKELAKEMESKNEEIFLAEKMYSPTLEKRQINKNYIMAPPNKSKFSSHLNFVTKIENDTGIFIDKEIDYEKKHYEKEFVPPLQEPKKVLIPCAFKKFFSKTVKEDILKMAVENPKRLSELVENSRKEITNEALYFLNNILVANYPFATITPNVGVMLLADSRLEKLSKYWQSKKTTPSVIEIVDIA</sequence>
<name>A0ACA9S028_9GLOM</name>
<evidence type="ECO:0000313" key="2">
    <source>
        <dbReference type="Proteomes" id="UP000789920"/>
    </source>
</evidence>
<proteinExistence type="predicted"/>
<comment type="caution">
    <text evidence="1">The sequence shown here is derived from an EMBL/GenBank/DDBJ whole genome shotgun (WGS) entry which is preliminary data.</text>
</comment>
<gene>
    <name evidence="1" type="ORF">RPERSI_LOCUS25306</name>
</gene>
<organism evidence="1 2">
    <name type="scientific">Racocetra persica</name>
    <dbReference type="NCBI Taxonomy" id="160502"/>
    <lineage>
        <taxon>Eukaryota</taxon>
        <taxon>Fungi</taxon>
        <taxon>Fungi incertae sedis</taxon>
        <taxon>Mucoromycota</taxon>
        <taxon>Glomeromycotina</taxon>
        <taxon>Glomeromycetes</taxon>
        <taxon>Diversisporales</taxon>
        <taxon>Gigasporaceae</taxon>
        <taxon>Racocetra</taxon>
    </lineage>
</organism>
<accession>A0ACA9S028</accession>
<feature type="non-terminal residue" evidence="1">
    <location>
        <position position="1"/>
    </location>
</feature>
<dbReference type="Proteomes" id="UP000789920">
    <property type="component" value="Unassembled WGS sequence"/>
</dbReference>
<protein>
    <submittedName>
        <fullName evidence="1">19202_t:CDS:1</fullName>
    </submittedName>
</protein>